<organism evidence="2 3">
    <name type="scientific">Stephania yunnanensis</name>
    <dbReference type="NCBI Taxonomy" id="152371"/>
    <lineage>
        <taxon>Eukaryota</taxon>
        <taxon>Viridiplantae</taxon>
        <taxon>Streptophyta</taxon>
        <taxon>Embryophyta</taxon>
        <taxon>Tracheophyta</taxon>
        <taxon>Spermatophyta</taxon>
        <taxon>Magnoliopsida</taxon>
        <taxon>Ranunculales</taxon>
        <taxon>Menispermaceae</taxon>
        <taxon>Menispermoideae</taxon>
        <taxon>Cissampelideae</taxon>
        <taxon>Stephania</taxon>
    </lineage>
</organism>
<proteinExistence type="predicted"/>
<evidence type="ECO:0000256" key="1">
    <source>
        <dbReference type="SAM" id="Phobius"/>
    </source>
</evidence>
<keyword evidence="1" id="KW-0472">Membrane</keyword>
<feature type="transmembrane region" description="Helical" evidence="1">
    <location>
        <begin position="15"/>
        <end position="32"/>
    </location>
</feature>
<evidence type="ECO:0000313" key="2">
    <source>
        <dbReference type="EMBL" id="KAK9114456.1"/>
    </source>
</evidence>
<dbReference type="AlphaFoldDB" id="A0AAP0IFC8"/>
<name>A0AAP0IFC8_9MAGN</name>
<sequence length="50" mass="5465">MTIVILDLGNLKGDMQLGVIALSLLLLGLKMWPGQLFSDQSVSTIHITRI</sequence>
<evidence type="ECO:0000313" key="3">
    <source>
        <dbReference type="Proteomes" id="UP001420932"/>
    </source>
</evidence>
<keyword evidence="3" id="KW-1185">Reference proteome</keyword>
<reference evidence="2 3" key="1">
    <citation type="submission" date="2024-01" db="EMBL/GenBank/DDBJ databases">
        <title>Genome assemblies of Stephania.</title>
        <authorList>
            <person name="Yang L."/>
        </authorList>
    </citation>
    <scope>NUCLEOTIDE SEQUENCE [LARGE SCALE GENOMIC DNA]</scope>
    <source>
        <strain evidence="2">YNDBR</strain>
        <tissue evidence="2">Leaf</tissue>
    </source>
</reference>
<gene>
    <name evidence="2" type="ORF">Syun_021253</name>
</gene>
<comment type="caution">
    <text evidence="2">The sequence shown here is derived from an EMBL/GenBank/DDBJ whole genome shotgun (WGS) entry which is preliminary data.</text>
</comment>
<dbReference type="EMBL" id="JBBNAF010000009">
    <property type="protein sequence ID" value="KAK9114456.1"/>
    <property type="molecule type" value="Genomic_DNA"/>
</dbReference>
<protein>
    <submittedName>
        <fullName evidence="2">Uncharacterized protein</fullName>
    </submittedName>
</protein>
<keyword evidence="1" id="KW-1133">Transmembrane helix</keyword>
<keyword evidence="1" id="KW-0812">Transmembrane</keyword>
<dbReference type="Proteomes" id="UP001420932">
    <property type="component" value="Unassembled WGS sequence"/>
</dbReference>
<accession>A0AAP0IFC8</accession>